<evidence type="ECO:0000313" key="2">
    <source>
        <dbReference type="EMBL" id="GAI86537.1"/>
    </source>
</evidence>
<protein>
    <recommendedName>
        <fullName evidence="1">Transposase InsH N-terminal domain-containing protein</fullName>
    </recommendedName>
</protein>
<organism evidence="2">
    <name type="scientific">marine sediment metagenome</name>
    <dbReference type="NCBI Taxonomy" id="412755"/>
    <lineage>
        <taxon>unclassified sequences</taxon>
        <taxon>metagenomes</taxon>
        <taxon>ecological metagenomes</taxon>
    </lineage>
</organism>
<dbReference type="AlphaFoldDB" id="X1S0K8"/>
<evidence type="ECO:0000259" key="1">
    <source>
        <dbReference type="Pfam" id="PF05598"/>
    </source>
</evidence>
<dbReference type="EMBL" id="BARW01006132">
    <property type="protein sequence ID" value="GAI86537.1"/>
    <property type="molecule type" value="Genomic_DNA"/>
</dbReference>
<gene>
    <name evidence="2" type="ORF">S12H4_12858</name>
</gene>
<dbReference type="PANTHER" id="PTHR33408">
    <property type="entry name" value="TRANSPOSASE"/>
    <property type="match status" value="1"/>
</dbReference>
<name>X1S0K8_9ZZZZ</name>
<sequence>MSYRYGKREQMAIFPQCIEDYVKADDPVRAYDAIVESLDFSDLRIELDSDKVGCPQYDPKAMLKLLVYGYSYGIRSSRKLERAVYHNVSFIWLMG</sequence>
<dbReference type="PANTHER" id="PTHR33408:SF2">
    <property type="entry name" value="TRANSPOSASE DDE DOMAIN-CONTAINING PROTEIN"/>
    <property type="match status" value="1"/>
</dbReference>
<reference evidence="2" key="1">
    <citation type="journal article" date="2014" name="Front. Microbiol.">
        <title>High frequency of phylogenetically diverse reductive dehalogenase-homologous genes in deep subseafloor sedimentary metagenomes.</title>
        <authorList>
            <person name="Kawai M."/>
            <person name="Futagami T."/>
            <person name="Toyoda A."/>
            <person name="Takaki Y."/>
            <person name="Nishi S."/>
            <person name="Hori S."/>
            <person name="Arai W."/>
            <person name="Tsubouchi T."/>
            <person name="Morono Y."/>
            <person name="Uchiyama I."/>
            <person name="Ito T."/>
            <person name="Fujiyama A."/>
            <person name="Inagaki F."/>
            <person name="Takami H."/>
        </authorList>
    </citation>
    <scope>NUCLEOTIDE SEQUENCE</scope>
    <source>
        <strain evidence="2">Expedition CK06-06</strain>
    </source>
</reference>
<feature type="non-terminal residue" evidence="2">
    <location>
        <position position="95"/>
    </location>
</feature>
<dbReference type="Pfam" id="PF05598">
    <property type="entry name" value="DUF772"/>
    <property type="match status" value="1"/>
</dbReference>
<comment type="caution">
    <text evidence="2">The sequence shown here is derived from an EMBL/GenBank/DDBJ whole genome shotgun (WGS) entry which is preliminary data.</text>
</comment>
<accession>X1S0K8</accession>
<feature type="domain" description="Transposase InsH N-terminal" evidence="1">
    <location>
        <begin position="17"/>
        <end position="95"/>
    </location>
</feature>
<proteinExistence type="predicted"/>
<dbReference type="InterPro" id="IPR008490">
    <property type="entry name" value="Transposase_InsH_N"/>
</dbReference>